<dbReference type="CDD" id="cd01483">
    <property type="entry name" value="E1_enzyme_family"/>
    <property type="match status" value="1"/>
</dbReference>
<protein>
    <submittedName>
        <fullName evidence="2">ThiF family adenylyltransferase</fullName>
    </submittedName>
</protein>
<dbReference type="InterPro" id="IPR045886">
    <property type="entry name" value="ThiF/MoeB/HesA"/>
</dbReference>
<keyword evidence="3" id="KW-1185">Reference proteome</keyword>
<name>A0ABV3GA59_MICGL</name>
<evidence type="ECO:0000313" key="2">
    <source>
        <dbReference type="EMBL" id="MEV0968326.1"/>
    </source>
</evidence>
<comment type="caution">
    <text evidence="2">The sequence shown here is derived from an EMBL/GenBank/DDBJ whole genome shotgun (WGS) entry which is preliminary data.</text>
</comment>
<dbReference type="Gene3D" id="3.40.50.720">
    <property type="entry name" value="NAD(P)-binding Rossmann-like Domain"/>
    <property type="match status" value="1"/>
</dbReference>
<dbReference type="GO" id="GO:0016779">
    <property type="term" value="F:nucleotidyltransferase activity"/>
    <property type="evidence" value="ECO:0007669"/>
    <property type="project" value="UniProtKB-KW"/>
</dbReference>
<keyword evidence="2" id="KW-0808">Transferase</keyword>
<dbReference type="EMBL" id="JBFALK010000003">
    <property type="protein sequence ID" value="MEV0968326.1"/>
    <property type="molecule type" value="Genomic_DNA"/>
</dbReference>
<reference evidence="2 3" key="1">
    <citation type="submission" date="2024-06" db="EMBL/GenBank/DDBJ databases">
        <title>The Natural Products Discovery Center: Release of the First 8490 Sequenced Strains for Exploring Actinobacteria Biosynthetic Diversity.</title>
        <authorList>
            <person name="Kalkreuter E."/>
            <person name="Kautsar S.A."/>
            <person name="Yang D."/>
            <person name="Bader C.D."/>
            <person name="Teijaro C.N."/>
            <person name="Fluegel L."/>
            <person name="Davis C.M."/>
            <person name="Simpson J.R."/>
            <person name="Lauterbach L."/>
            <person name="Steele A.D."/>
            <person name="Gui C."/>
            <person name="Meng S."/>
            <person name="Li G."/>
            <person name="Viehrig K."/>
            <person name="Ye F."/>
            <person name="Su P."/>
            <person name="Kiefer A.F."/>
            <person name="Nichols A."/>
            <person name="Cepeda A.J."/>
            <person name="Yan W."/>
            <person name="Fan B."/>
            <person name="Jiang Y."/>
            <person name="Adhikari A."/>
            <person name="Zheng C.-J."/>
            <person name="Schuster L."/>
            <person name="Cowan T.M."/>
            <person name="Smanski M.J."/>
            <person name="Chevrette M.G."/>
            <person name="De Carvalho L.P.S."/>
            <person name="Shen B."/>
        </authorList>
    </citation>
    <scope>NUCLEOTIDE SEQUENCE [LARGE SCALE GENOMIC DNA]</scope>
    <source>
        <strain evidence="2 3">NPDC050100</strain>
    </source>
</reference>
<dbReference type="Proteomes" id="UP001551675">
    <property type="component" value="Unassembled WGS sequence"/>
</dbReference>
<dbReference type="InterPro" id="IPR000594">
    <property type="entry name" value="ThiF_NAD_FAD-bd"/>
</dbReference>
<gene>
    <name evidence="2" type="ORF">AB0I59_06800</name>
</gene>
<feature type="domain" description="THIF-type NAD/FAD binding fold" evidence="1">
    <location>
        <begin position="119"/>
        <end position="257"/>
    </location>
</feature>
<evidence type="ECO:0000313" key="3">
    <source>
        <dbReference type="Proteomes" id="UP001551675"/>
    </source>
</evidence>
<organism evidence="2 3">
    <name type="scientific">Microtetraspora glauca</name>
    <dbReference type="NCBI Taxonomy" id="1996"/>
    <lineage>
        <taxon>Bacteria</taxon>
        <taxon>Bacillati</taxon>
        <taxon>Actinomycetota</taxon>
        <taxon>Actinomycetes</taxon>
        <taxon>Streptosporangiales</taxon>
        <taxon>Streptosporangiaceae</taxon>
        <taxon>Microtetraspora</taxon>
    </lineage>
</organism>
<proteinExistence type="predicted"/>
<keyword evidence="2" id="KW-0548">Nucleotidyltransferase</keyword>
<dbReference type="RefSeq" id="WP_358130865.1">
    <property type="nucleotide sequence ID" value="NZ_JBFALK010000003.1"/>
</dbReference>
<dbReference type="Pfam" id="PF00899">
    <property type="entry name" value="ThiF"/>
    <property type="match status" value="1"/>
</dbReference>
<dbReference type="PANTHER" id="PTHR43267:SF3">
    <property type="entry name" value="THIF PROTEIN"/>
    <property type="match status" value="1"/>
</dbReference>
<accession>A0ABV3GA59</accession>
<dbReference type="PANTHER" id="PTHR43267">
    <property type="entry name" value="TRNA THREONYLCARBAMOYLADENOSINE DEHYDRATASE"/>
    <property type="match status" value="1"/>
</dbReference>
<dbReference type="InterPro" id="IPR035985">
    <property type="entry name" value="Ubiquitin-activating_enz"/>
</dbReference>
<sequence length="401" mass="43836">MHDELWHELTRLSATSPGSPDWRPVLFDLSAEEDEAALHRLLRSGSVRRVHDSVERQLAELMAARDPAVSGSDAELDRRIRLHLAGRELTRYGTFVWYPWSGVLVRALPAAEFGELRTDRNRNKITRAEQRRLFGTRIGVIGLSVGNAAAVTMALEGVGGFFRLADFDTLEMTNLNRIRAGLPDLGVEKTVLSARQMAEINPYLDIERYPHGVRRDTVDDFLLAGGKLDLLVEECDDLHVKVAVRERARAHGIPVLMDTSDRGLLDVERFDLEPDRPILHGLLGDVRAEDLDGLAAEAKIPIVLALLGERLLSPRMVASLPEIGKTISSWPQLASGVSLGGGIVTDAARRLLLGEPVASGRYYVDPGTLVTDDHRMYGDPAVSAPALAPSTVAGADAGYGR</sequence>
<dbReference type="SUPFAM" id="SSF69572">
    <property type="entry name" value="Activating enzymes of the ubiquitin-like proteins"/>
    <property type="match status" value="1"/>
</dbReference>
<evidence type="ECO:0000259" key="1">
    <source>
        <dbReference type="Pfam" id="PF00899"/>
    </source>
</evidence>